<dbReference type="GO" id="GO:1904680">
    <property type="term" value="F:peptide transmembrane transporter activity"/>
    <property type="evidence" value="ECO:0007669"/>
    <property type="project" value="TreeGrafter"/>
</dbReference>
<dbReference type="FunFam" id="3.90.76.10:FF:000001">
    <property type="entry name" value="Oligopeptide ABC transporter substrate-binding protein"/>
    <property type="match status" value="1"/>
</dbReference>
<dbReference type="Proteomes" id="UP000269301">
    <property type="component" value="Unassembled WGS sequence"/>
</dbReference>
<dbReference type="GO" id="GO:0015833">
    <property type="term" value="P:peptide transport"/>
    <property type="evidence" value="ECO:0007669"/>
    <property type="project" value="UniProtKB-KW"/>
</dbReference>
<keyword evidence="5" id="KW-0653">Protein transport</keyword>
<accession>A0A495A9G2</accession>
<keyword evidence="11" id="KW-1185">Reference proteome</keyword>
<gene>
    <name evidence="10" type="ORF">D8M06_06385</name>
</gene>
<dbReference type="SUPFAM" id="SSF53850">
    <property type="entry name" value="Periplasmic binding protein-like II"/>
    <property type="match status" value="1"/>
</dbReference>
<evidence type="ECO:0000259" key="9">
    <source>
        <dbReference type="Pfam" id="PF00496"/>
    </source>
</evidence>
<dbReference type="RefSeq" id="WP_121203547.1">
    <property type="nucleotide sequence ID" value="NZ_RBZP01000002.1"/>
</dbReference>
<dbReference type="Pfam" id="PF00496">
    <property type="entry name" value="SBP_bac_5"/>
    <property type="match status" value="1"/>
</dbReference>
<comment type="subcellular location">
    <subcellularLocation>
        <location evidence="1">Cell membrane</location>
        <topology evidence="1">Lipid-anchor</topology>
    </subcellularLocation>
</comment>
<evidence type="ECO:0000256" key="4">
    <source>
        <dbReference type="ARBA" id="ARBA00022729"/>
    </source>
</evidence>
<evidence type="ECO:0000313" key="11">
    <source>
        <dbReference type="Proteomes" id="UP000269301"/>
    </source>
</evidence>
<evidence type="ECO:0000256" key="7">
    <source>
        <dbReference type="ARBA" id="ARBA00023288"/>
    </source>
</evidence>
<dbReference type="InterPro" id="IPR039424">
    <property type="entry name" value="SBP_5"/>
</dbReference>
<organism evidence="10 11">
    <name type="scientific">Oceanobacillus halophilus</name>
    <dbReference type="NCBI Taxonomy" id="930130"/>
    <lineage>
        <taxon>Bacteria</taxon>
        <taxon>Bacillati</taxon>
        <taxon>Bacillota</taxon>
        <taxon>Bacilli</taxon>
        <taxon>Bacillales</taxon>
        <taxon>Bacillaceae</taxon>
        <taxon>Oceanobacillus</taxon>
    </lineage>
</organism>
<dbReference type="Gene3D" id="3.10.105.10">
    <property type="entry name" value="Dipeptide-binding Protein, Domain 3"/>
    <property type="match status" value="1"/>
</dbReference>
<keyword evidence="7" id="KW-0449">Lipoprotein</keyword>
<dbReference type="OrthoDB" id="9801912at2"/>
<keyword evidence="6" id="KW-0564">Palmitate</keyword>
<feature type="domain" description="Solute-binding protein family 5" evidence="9">
    <location>
        <begin position="91"/>
        <end position="476"/>
    </location>
</feature>
<evidence type="ECO:0000256" key="1">
    <source>
        <dbReference type="ARBA" id="ARBA00004193"/>
    </source>
</evidence>
<dbReference type="GO" id="GO:0043190">
    <property type="term" value="C:ATP-binding cassette (ABC) transporter complex"/>
    <property type="evidence" value="ECO:0007669"/>
    <property type="project" value="InterPro"/>
</dbReference>
<evidence type="ECO:0000256" key="2">
    <source>
        <dbReference type="ARBA" id="ARBA00005695"/>
    </source>
</evidence>
<name>A0A495A9G2_9BACI</name>
<dbReference type="AlphaFoldDB" id="A0A495A9G2"/>
<evidence type="ECO:0000256" key="3">
    <source>
        <dbReference type="ARBA" id="ARBA00022448"/>
    </source>
</evidence>
<evidence type="ECO:0000256" key="8">
    <source>
        <dbReference type="SAM" id="MobiDB-lite"/>
    </source>
</evidence>
<dbReference type="Gene3D" id="3.90.76.10">
    <property type="entry name" value="Dipeptide-binding Protein, Domain 1"/>
    <property type="match status" value="1"/>
</dbReference>
<dbReference type="FunFam" id="3.10.105.10:FF:000001">
    <property type="entry name" value="Oligopeptide ABC transporter, oligopeptide-binding protein"/>
    <property type="match status" value="1"/>
</dbReference>
<dbReference type="InterPro" id="IPR000914">
    <property type="entry name" value="SBP_5_dom"/>
</dbReference>
<dbReference type="GO" id="GO:0030288">
    <property type="term" value="C:outer membrane-bounded periplasmic space"/>
    <property type="evidence" value="ECO:0007669"/>
    <property type="project" value="UniProtKB-ARBA"/>
</dbReference>
<keyword evidence="4" id="KW-0732">Signal</keyword>
<dbReference type="PANTHER" id="PTHR30290:SF10">
    <property type="entry name" value="PERIPLASMIC OLIGOPEPTIDE-BINDING PROTEIN-RELATED"/>
    <property type="match status" value="1"/>
</dbReference>
<protein>
    <submittedName>
        <fullName evidence="10">Peptide ABC transporter substrate-binding protein</fullName>
    </submittedName>
</protein>
<evidence type="ECO:0000256" key="5">
    <source>
        <dbReference type="ARBA" id="ARBA00022856"/>
    </source>
</evidence>
<feature type="region of interest" description="Disordered" evidence="8">
    <location>
        <begin position="26"/>
        <end position="45"/>
    </location>
</feature>
<reference evidence="10 11" key="1">
    <citation type="journal article" date="2016" name="Int. J. Syst. Evol. Microbiol.">
        <title>Oceanobacillus halophilus sp. nov., a novel moderately halophilic bacterium from a hypersaline lake.</title>
        <authorList>
            <person name="Amoozegar M.A."/>
            <person name="Bagheri M."/>
            <person name="Makhdoumi A."/>
            <person name="Nikou M.M."/>
            <person name="Fazeli S.A.S."/>
            <person name="Schumann P."/>
            <person name="Sproer C."/>
            <person name="Sanchez-Porro C."/>
            <person name="Ventosa A."/>
        </authorList>
    </citation>
    <scope>NUCLEOTIDE SEQUENCE [LARGE SCALE GENOMIC DNA]</scope>
    <source>
        <strain evidence="10 11">DSM 23996</strain>
    </source>
</reference>
<dbReference type="PIRSF" id="PIRSF002741">
    <property type="entry name" value="MppA"/>
    <property type="match status" value="1"/>
</dbReference>
<dbReference type="InterPro" id="IPR030678">
    <property type="entry name" value="Peptide/Ni-bd"/>
</dbReference>
<dbReference type="PANTHER" id="PTHR30290">
    <property type="entry name" value="PERIPLASMIC BINDING COMPONENT OF ABC TRANSPORTER"/>
    <property type="match status" value="1"/>
</dbReference>
<keyword evidence="5" id="KW-0571">Peptide transport</keyword>
<dbReference type="EMBL" id="RBZP01000002">
    <property type="protein sequence ID" value="RKQ35875.1"/>
    <property type="molecule type" value="Genomic_DNA"/>
</dbReference>
<dbReference type="Gene3D" id="3.40.190.10">
    <property type="entry name" value="Periplasmic binding protein-like II"/>
    <property type="match status" value="1"/>
</dbReference>
<comment type="caution">
    <text evidence="10">The sequence shown here is derived from an EMBL/GenBank/DDBJ whole genome shotgun (WGS) entry which is preliminary data.</text>
</comment>
<sequence length="559" mass="62894">MKQIRWGLLLVLGLLLIVLTACGGQSEESDESGESADNSSETAEGGEQILHLLNAEIIPSMDSSMATDSYAFQFLGATMEGLYRLDEDANPVEGIATEHEVSEDGLTWTFTLREDAAWSNGEPVTANDFVYAWRRAVDPNTGSEYGPYMMNGVVKNAEAINNGEMDVEKLGVEADGEYTLIVELENPTPYFESLTTFPTFYPQHQAFVEEQADNYAIASENLLFNGPFTLEKWTSTSNSWELVKNENYWDKETVQLDELTFEVVKDPQTSVRLYEEGTVDRADLSSDLVDQYSTHEDYEVVPETFVFYLKFNQMNSEDLANENVRAAISRSFNKQALVDEILNDGSLVANGIVPQDFVTTPDGEDFREANGDLVTYDPETAKEYWEKGLSELGKDTVELELLSSDSEESKVMGEYLANQLETNLPGLSIKLKRVPFEQRKDLDAKMDYDIQISSWGPDYLDPYTFLNLFVTEGGNNKMGYSNTEYDQLMEDVATTYATDKNKRYETFLEAEKILFEDAAIAPIYQSSTPQLVSDKLQGVYVNPFGATYEYKWGSVVENE</sequence>
<evidence type="ECO:0000313" key="10">
    <source>
        <dbReference type="EMBL" id="RKQ35875.1"/>
    </source>
</evidence>
<dbReference type="PROSITE" id="PS51257">
    <property type="entry name" value="PROKAR_LIPOPROTEIN"/>
    <property type="match status" value="1"/>
</dbReference>
<keyword evidence="3" id="KW-0813">Transport</keyword>
<comment type="similarity">
    <text evidence="2">Belongs to the bacterial solute-binding protein 5 family.</text>
</comment>
<evidence type="ECO:0000256" key="6">
    <source>
        <dbReference type="ARBA" id="ARBA00023139"/>
    </source>
</evidence>
<dbReference type="CDD" id="cd08504">
    <property type="entry name" value="PBP2_OppA"/>
    <property type="match status" value="1"/>
</dbReference>
<proteinExistence type="inferred from homology"/>